<dbReference type="CDD" id="cd02150">
    <property type="entry name" value="nitroreductase"/>
    <property type="match status" value="1"/>
</dbReference>
<evidence type="ECO:0000256" key="4">
    <source>
        <dbReference type="SAM" id="MobiDB-lite"/>
    </source>
</evidence>
<keyword evidence="1" id="KW-0285">Flavoprotein</keyword>
<dbReference type="PANTHER" id="PTHR23026">
    <property type="entry name" value="NADPH NITROREDUCTASE"/>
    <property type="match status" value="1"/>
</dbReference>
<dbReference type="Pfam" id="PF00881">
    <property type="entry name" value="Nitroreductase"/>
    <property type="match status" value="2"/>
</dbReference>
<dbReference type="Gene3D" id="3.40.109.10">
    <property type="entry name" value="NADH Oxidase"/>
    <property type="match status" value="1"/>
</dbReference>
<dbReference type="InterPro" id="IPR050627">
    <property type="entry name" value="Nitroreductase/BluB"/>
</dbReference>
<evidence type="ECO:0000256" key="2">
    <source>
        <dbReference type="ARBA" id="ARBA00022643"/>
    </source>
</evidence>
<dbReference type="EMBL" id="CP092109">
    <property type="protein sequence ID" value="UWZ81106.1"/>
    <property type="molecule type" value="Genomic_DNA"/>
</dbReference>
<keyword evidence="2" id="KW-0288">FMN</keyword>
<feature type="domain" description="Nitroreductase" evidence="5">
    <location>
        <begin position="6"/>
        <end position="60"/>
    </location>
</feature>
<proteinExistence type="predicted"/>
<name>A0ABY5ZPS5_9BACT</name>
<evidence type="ECO:0000313" key="7">
    <source>
        <dbReference type="Proteomes" id="UP001060414"/>
    </source>
</evidence>
<sequence length="170" mass="18892">MSMKEILFRRSIRKYTPELVSDEDIEELLRAAMAAPSAGNAQPWHFVVLTERRLLDAIADFHPYAAMARQAPAAILFCGDPSLERYPGFWVQDLSAAVENVLIAAQGKGLGAVWVGVYPAEERVEKMRELLAIPAGIIPFALVPFGHPAETKPPAERFDPSRVHRNGWND</sequence>
<keyword evidence="7" id="KW-1185">Reference proteome</keyword>
<dbReference type="InterPro" id="IPR000415">
    <property type="entry name" value="Nitroreductase-like"/>
</dbReference>
<evidence type="ECO:0000259" key="5">
    <source>
        <dbReference type="Pfam" id="PF00881"/>
    </source>
</evidence>
<dbReference type="SUPFAM" id="SSF55469">
    <property type="entry name" value="FMN-dependent nitroreductase-like"/>
    <property type="match status" value="1"/>
</dbReference>
<reference evidence="6" key="1">
    <citation type="journal article" date="2022" name="Environ. Microbiol.">
        <title>Geoalkalibacter halelectricus SAP #1 sp. nov. possessing extracellular electron transfer and mineral#reducing capabilities from a haloalkaline environment.</title>
        <authorList>
            <person name="Yadav S."/>
            <person name="Singh R."/>
            <person name="Sundharam S.S."/>
            <person name="Chaudhary S."/>
            <person name="Krishnamurthi S."/>
            <person name="Patil S.A."/>
        </authorList>
    </citation>
    <scope>NUCLEOTIDE SEQUENCE</scope>
    <source>
        <strain evidence="6">SAP-1</strain>
    </source>
</reference>
<evidence type="ECO:0000313" key="6">
    <source>
        <dbReference type="EMBL" id="UWZ81106.1"/>
    </source>
</evidence>
<evidence type="ECO:0000256" key="1">
    <source>
        <dbReference type="ARBA" id="ARBA00022630"/>
    </source>
</evidence>
<keyword evidence="3" id="KW-0560">Oxidoreductase</keyword>
<feature type="region of interest" description="Disordered" evidence="4">
    <location>
        <begin position="151"/>
        <end position="170"/>
    </location>
</feature>
<organism evidence="6 7">
    <name type="scientific">Geoalkalibacter halelectricus</name>
    <dbReference type="NCBI Taxonomy" id="2847045"/>
    <lineage>
        <taxon>Bacteria</taxon>
        <taxon>Pseudomonadati</taxon>
        <taxon>Thermodesulfobacteriota</taxon>
        <taxon>Desulfuromonadia</taxon>
        <taxon>Desulfuromonadales</taxon>
        <taxon>Geoalkalibacteraceae</taxon>
        <taxon>Geoalkalibacter</taxon>
    </lineage>
</organism>
<accession>A0ABY5ZPS5</accession>
<dbReference type="PANTHER" id="PTHR23026:SF90">
    <property type="entry name" value="IODOTYROSINE DEIODINASE 1"/>
    <property type="match status" value="1"/>
</dbReference>
<dbReference type="Proteomes" id="UP001060414">
    <property type="component" value="Chromosome"/>
</dbReference>
<protein>
    <submittedName>
        <fullName evidence="6">Nitroreductase family protein</fullName>
    </submittedName>
</protein>
<gene>
    <name evidence="6" type="ORF">L9S41_06840</name>
</gene>
<feature type="compositionally biased region" description="Basic and acidic residues" evidence="4">
    <location>
        <begin position="151"/>
        <end position="162"/>
    </location>
</feature>
<feature type="domain" description="Nitroreductase" evidence="5">
    <location>
        <begin position="65"/>
        <end position="147"/>
    </location>
</feature>
<dbReference type="InterPro" id="IPR029479">
    <property type="entry name" value="Nitroreductase"/>
</dbReference>
<evidence type="ECO:0000256" key="3">
    <source>
        <dbReference type="ARBA" id="ARBA00023002"/>
    </source>
</evidence>